<dbReference type="GO" id="GO:0005634">
    <property type="term" value="C:nucleus"/>
    <property type="evidence" value="ECO:0007669"/>
    <property type="project" value="TreeGrafter"/>
</dbReference>
<dbReference type="SMART" id="SM00028">
    <property type="entry name" value="TPR"/>
    <property type="match status" value="2"/>
</dbReference>
<evidence type="ECO:0000256" key="2">
    <source>
        <dbReference type="ARBA" id="ARBA00022803"/>
    </source>
</evidence>
<evidence type="ECO:0000313" key="7">
    <source>
        <dbReference type="EMBL" id="CAG8616919.1"/>
    </source>
</evidence>
<evidence type="ECO:0000259" key="6">
    <source>
        <dbReference type="Pfam" id="PF18972"/>
    </source>
</evidence>
<feature type="region of interest" description="Disordered" evidence="5">
    <location>
        <begin position="187"/>
        <end position="233"/>
    </location>
</feature>
<accession>A0A9N9CZ97</accession>
<dbReference type="GO" id="GO:0051879">
    <property type="term" value="F:Hsp90 protein binding"/>
    <property type="evidence" value="ECO:0007669"/>
    <property type="project" value="InterPro"/>
</dbReference>
<name>A0A9N9CZ97_9GLOM</name>
<reference evidence="7" key="1">
    <citation type="submission" date="2021-06" db="EMBL/GenBank/DDBJ databases">
        <authorList>
            <person name="Kallberg Y."/>
            <person name="Tangrot J."/>
            <person name="Rosling A."/>
        </authorList>
    </citation>
    <scope>NUCLEOTIDE SEQUENCE</scope>
    <source>
        <strain evidence="7">BR232B</strain>
    </source>
</reference>
<evidence type="ECO:0000256" key="3">
    <source>
        <dbReference type="ARBA" id="ARBA00023602"/>
    </source>
</evidence>
<dbReference type="Pfam" id="PF18972">
    <property type="entry name" value="Wheel"/>
    <property type="match status" value="1"/>
</dbReference>
<protein>
    <submittedName>
        <fullName evidence="7">118_t:CDS:1</fullName>
    </submittedName>
</protein>
<dbReference type="SUPFAM" id="SSF48452">
    <property type="entry name" value="TPR-like"/>
    <property type="match status" value="1"/>
</dbReference>
<evidence type="ECO:0000313" key="8">
    <source>
        <dbReference type="Proteomes" id="UP000789739"/>
    </source>
</evidence>
<sequence length="352" mass="40898">MTDRTCGPQNARFDGGLGNVNPDDLAREFNKIPLFMTELPEEDNDTLAALQSLIYDGPAEEVAENFKNQGNEAFKSGREHYQDANTYYTKALEAQCNDMKLIEIIYVNRAAVNLELREVLNDCAQALKLNPRNVKAYYRSAKALYALDKIEEALDCCERGLQIEPQNKAFQTEKQKCLKRKEVLDQKRREKNERDRKERETKEAIDKAINSRGIRTKTTSDAPSTDAQVHLDPENPDRLIWPVFFLYPEYRESDFINQFHEDNTFLDHLEVMFESAAPWDKDSRYTPKTIKIYFETDSDDGDKVTLVNTEKEVTLGEVLKNKKYVVKNRIPSFIILTDDRFGKEFVSRYQMR</sequence>
<dbReference type="AlphaFoldDB" id="A0A9N9CZ97"/>
<dbReference type="InterPro" id="IPR044059">
    <property type="entry name" value="Csn1/TTC4_wheel"/>
</dbReference>
<gene>
    <name evidence="7" type="ORF">PBRASI_LOCUS8480</name>
</gene>
<keyword evidence="1" id="KW-0677">Repeat</keyword>
<dbReference type="InterPro" id="IPR011990">
    <property type="entry name" value="TPR-like_helical_dom_sf"/>
</dbReference>
<dbReference type="EMBL" id="CAJVPI010001530">
    <property type="protein sequence ID" value="CAG8616919.1"/>
    <property type="molecule type" value="Genomic_DNA"/>
</dbReference>
<dbReference type="Pfam" id="PF00515">
    <property type="entry name" value="TPR_1"/>
    <property type="match status" value="1"/>
</dbReference>
<keyword evidence="8" id="KW-1185">Reference proteome</keyword>
<dbReference type="PANTHER" id="PTHR46035:SF1">
    <property type="entry name" value="TETRATRICOPEPTIDE REPEAT PROTEIN 4"/>
    <property type="match status" value="1"/>
</dbReference>
<feature type="domain" description="Cns1/TTC4 wheel" evidence="6">
    <location>
        <begin position="237"/>
        <end position="348"/>
    </location>
</feature>
<dbReference type="GO" id="GO:0030544">
    <property type="term" value="F:Hsp70 protein binding"/>
    <property type="evidence" value="ECO:0007669"/>
    <property type="project" value="TreeGrafter"/>
</dbReference>
<evidence type="ECO:0000256" key="4">
    <source>
        <dbReference type="PROSITE-ProRule" id="PRU00339"/>
    </source>
</evidence>
<feature type="repeat" description="TPR" evidence="4">
    <location>
        <begin position="134"/>
        <end position="167"/>
    </location>
</feature>
<organism evidence="7 8">
    <name type="scientific">Paraglomus brasilianum</name>
    <dbReference type="NCBI Taxonomy" id="144538"/>
    <lineage>
        <taxon>Eukaryota</taxon>
        <taxon>Fungi</taxon>
        <taxon>Fungi incertae sedis</taxon>
        <taxon>Mucoromycota</taxon>
        <taxon>Glomeromycotina</taxon>
        <taxon>Glomeromycetes</taxon>
        <taxon>Paraglomerales</taxon>
        <taxon>Paraglomeraceae</taxon>
        <taxon>Paraglomus</taxon>
    </lineage>
</organism>
<dbReference type="OrthoDB" id="420195at2759"/>
<feature type="compositionally biased region" description="Basic and acidic residues" evidence="5">
    <location>
        <begin position="187"/>
        <end position="206"/>
    </location>
</feature>
<proteinExistence type="inferred from homology"/>
<dbReference type="PROSITE" id="PS50005">
    <property type="entry name" value="TPR"/>
    <property type="match status" value="1"/>
</dbReference>
<dbReference type="CDD" id="cd21380">
    <property type="entry name" value="CTWD_Cns1"/>
    <property type="match status" value="1"/>
</dbReference>
<evidence type="ECO:0000256" key="1">
    <source>
        <dbReference type="ARBA" id="ARBA00022737"/>
    </source>
</evidence>
<dbReference type="GO" id="GO:0005829">
    <property type="term" value="C:cytosol"/>
    <property type="evidence" value="ECO:0007669"/>
    <property type="project" value="TreeGrafter"/>
</dbReference>
<feature type="compositionally biased region" description="Polar residues" evidence="5">
    <location>
        <begin position="216"/>
        <end position="227"/>
    </location>
</feature>
<evidence type="ECO:0000256" key="5">
    <source>
        <dbReference type="SAM" id="MobiDB-lite"/>
    </source>
</evidence>
<dbReference type="PANTHER" id="PTHR46035">
    <property type="entry name" value="TETRATRICOPEPTIDE REPEAT PROTEIN 4"/>
    <property type="match status" value="1"/>
</dbReference>
<keyword evidence="2 4" id="KW-0802">TPR repeat</keyword>
<dbReference type="Proteomes" id="UP000789739">
    <property type="component" value="Unassembled WGS sequence"/>
</dbReference>
<comment type="caution">
    <text evidence="7">The sequence shown here is derived from an EMBL/GenBank/DDBJ whole genome shotgun (WGS) entry which is preliminary data.</text>
</comment>
<dbReference type="GO" id="GO:0006457">
    <property type="term" value="P:protein folding"/>
    <property type="evidence" value="ECO:0007669"/>
    <property type="project" value="TreeGrafter"/>
</dbReference>
<comment type="similarity">
    <text evidence="3">Belongs to the TTC4 family.</text>
</comment>
<dbReference type="Gene3D" id="1.25.40.10">
    <property type="entry name" value="Tetratricopeptide repeat domain"/>
    <property type="match status" value="1"/>
</dbReference>
<dbReference type="InterPro" id="IPR019734">
    <property type="entry name" value="TPR_rpt"/>
</dbReference>